<dbReference type="RefSeq" id="WP_047761891.1">
    <property type="nucleotide sequence ID" value="NZ_CP091510.1"/>
</dbReference>
<organism evidence="2 3">
    <name type="scientific">Neisseria arctica</name>
    <dbReference type="NCBI Taxonomy" id="1470200"/>
    <lineage>
        <taxon>Bacteria</taxon>
        <taxon>Pseudomonadati</taxon>
        <taxon>Pseudomonadota</taxon>
        <taxon>Betaproteobacteria</taxon>
        <taxon>Neisseriales</taxon>
        <taxon>Neisseriaceae</taxon>
        <taxon>Neisseria</taxon>
    </lineage>
</organism>
<comment type="caution">
    <text evidence="2">The sequence shown here is derived from an EMBL/GenBank/DDBJ whole genome shotgun (WGS) entry which is preliminary data.</text>
</comment>
<protein>
    <recommendedName>
        <fullName evidence="4">Cell division protein</fullName>
    </recommendedName>
</protein>
<dbReference type="Proteomes" id="UP000036027">
    <property type="component" value="Unassembled WGS sequence"/>
</dbReference>
<keyword evidence="3" id="KW-1185">Reference proteome</keyword>
<name>A0A0J0YPE4_9NEIS</name>
<feature type="compositionally biased region" description="Basic and acidic residues" evidence="1">
    <location>
        <begin position="87"/>
        <end position="125"/>
    </location>
</feature>
<gene>
    <name evidence="2" type="ORF">PL75_10505</name>
</gene>
<evidence type="ECO:0000256" key="1">
    <source>
        <dbReference type="SAM" id="MobiDB-lite"/>
    </source>
</evidence>
<dbReference type="OrthoDB" id="8613869at2"/>
<dbReference type="AlphaFoldDB" id="A0A0J0YPE4"/>
<sequence length="292" mass="31668">MKWLFAVLVALNIIVFGGMVAGRVAEKQKAVVAPTVPVASGRQELAVPDLKTAPEVMASDDGRDAWITATEERPLAEIIAAADIPEGERQKLLNEEKQKEQQRREQERKAREERARREAEQEKQPEQVQAKPVQQCSASITLDEDDYHRIKGLLTQWPHAATRTVEQRSSTRAKTSAPAKSYRVLVPTGGDALARLDSLNAKGFSGTLHNGDISIGVVRSKSAAQVLVSRVAAAGFGGANVVEQEDKSSTVADSSLSVARMRVLFMSVDDKAAQGINAVVGNYGKLNRSKCK</sequence>
<evidence type="ECO:0000313" key="2">
    <source>
        <dbReference type="EMBL" id="KLT72012.1"/>
    </source>
</evidence>
<reference evidence="2 3" key="1">
    <citation type="submission" date="2014-11" db="EMBL/GenBank/DDBJ databases">
        <title>Genome of a novel goose pathogen.</title>
        <authorList>
            <person name="Hansen C.M."/>
            <person name="Hueffer K."/>
            <person name="Choi S.C."/>
        </authorList>
    </citation>
    <scope>NUCLEOTIDE SEQUENCE [LARGE SCALE GENOMIC DNA]</scope>
    <source>
        <strain evidence="2 3">KH1503</strain>
    </source>
</reference>
<evidence type="ECO:0000313" key="3">
    <source>
        <dbReference type="Proteomes" id="UP000036027"/>
    </source>
</evidence>
<dbReference type="EMBL" id="JTDO01000024">
    <property type="protein sequence ID" value="KLT72012.1"/>
    <property type="molecule type" value="Genomic_DNA"/>
</dbReference>
<proteinExistence type="predicted"/>
<accession>A0A0J0YPE4</accession>
<evidence type="ECO:0008006" key="4">
    <source>
        <dbReference type="Google" id="ProtNLM"/>
    </source>
</evidence>
<feature type="region of interest" description="Disordered" evidence="1">
    <location>
        <begin position="87"/>
        <end position="135"/>
    </location>
</feature>
<dbReference type="PATRIC" id="fig|1470200.3.peg.1418"/>
<dbReference type="STRING" id="1470200.PL75_10505"/>